<evidence type="ECO:0000313" key="1">
    <source>
        <dbReference type="EMBL" id="MBM3091635.1"/>
    </source>
</evidence>
<name>A0AAW4FHN1_9HYPH</name>
<dbReference type="RefSeq" id="WP_203528046.1">
    <property type="nucleotide sequence ID" value="NZ_CP083370.1"/>
</dbReference>
<dbReference type="EMBL" id="WXFA01000006">
    <property type="protein sequence ID" value="MBM3091635.1"/>
    <property type="molecule type" value="Genomic_DNA"/>
</dbReference>
<reference evidence="1 2" key="1">
    <citation type="submission" date="2020-01" db="EMBL/GenBank/DDBJ databases">
        <title>Draft genome assembly of Ensifer adhaerens T173.</title>
        <authorList>
            <person name="Craig J.E."/>
            <person name="Stinchcombe J.R."/>
        </authorList>
    </citation>
    <scope>NUCLEOTIDE SEQUENCE [LARGE SCALE GENOMIC DNA]</scope>
    <source>
        <strain evidence="1 2">T173</strain>
    </source>
</reference>
<keyword evidence="2" id="KW-1185">Reference proteome</keyword>
<dbReference type="AlphaFoldDB" id="A0AAW4FHN1"/>
<protein>
    <submittedName>
        <fullName evidence="1">Uncharacterized protein</fullName>
    </submittedName>
</protein>
<organism evidence="1 2">
    <name type="scientific">Ensifer canadensis</name>
    <dbReference type="NCBI Taxonomy" id="555315"/>
    <lineage>
        <taxon>Bacteria</taxon>
        <taxon>Pseudomonadati</taxon>
        <taxon>Pseudomonadota</taxon>
        <taxon>Alphaproteobacteria</taxon>
        <taxon>Hyphomicrobiales</taxon>
        <taxon>Rhizobiaceae</taxon>
        <taxon>Sinorhizobium/Ensifer group</taxon>
        <taxon>Ensifer</taxon>
    </lineage>
</organism>
<accession>A0AAW4FHN1</accession>
<gene>
    <name evidence="1" type="ORF">GFB56_12510</name>
</gene>
<evidence type="ECO:0000313" key="2">
    <source>
        <dbReference type="Proteomes" id="UP000744980"/>
    </source>
</evidence>
<dbReference type="Proteomes" id="UP000744980">
    <property type="component" value="Unassembled WGS sequence"/>
</dbReference>
<sequence>MAETSIIAFVKALARYKARRDDAAGIVEESIERYANDRSKENKEAVVASMGQALENLFQDKWL</sequence>
<comment type="caution">
    <text evidence="1">The sequence shown here is derived from an EMBL/GenBank/DDBJ whole genome shotgun (WGS) entry which is preliminary data.</text>
</comment>
<proteinExistence type="predicted"/>